<proteinExistence type="predicted"/>
<reference evidence="1 2" key="1">
    <citation type="submission" date="2020-07" db="EMBL/GenBank/DDBJ databases">
        <title>Halosimplex pelagicum sp. nov. and Halosimplex rubrum sp. nov., isolated from salted brown alga Laminaria, and emended description of the genus Halosimplex.</title>
        <authorList>
            <person name="Cui H."/>
        </authorList>
    </citation>
    <scope>NUCLEOTIDE SEQUENCE [LARGE SCALE GENOMIC DNA]</scope>
    <source>
        <strain evidence="1 2">R27</strain>
    </source>
</reference>
<sequence length="281" mass="30213">MKREWTSRRRFLKGGLVVSAAGLAGCAGAGSAGTSTPSNPVFEETSISGSDLVVDLQEDNEVDKVNLIAPDGSGFLSTGVAAGATTVRFSLFQHRVMSHYTPGEHVLVAIAADEELASIPLELAPKLEITDVEPYMGGRETLSNRGNLLVTAKNLGTGPTWMYFLGYEDAPNSSATIFPSTEYVQTTPHHNFRQPETEQEFIIEPGESRTLLGRQPPLHPGQDHCDGRTVEFSAVILTGVGDDVRRPLQATLGTEQSTENAKEICSEIEIELLDEIEAADG</sequence>
<evidence type="ECO:0000313" key="2">
    <source>
        <dbReference type="Proteomes" id="UP000509667"/>
    </source>
</evidence>
<dbReference type="EMBL" id="CP058910">
    <property type="protein sequence ID" value="QLH76947.1"/>
    <property type="molecule type" value="Genomic_DNA"/>
</dbReference>
<dbReference type="PROSITE" id="PS51257">
    <property type="entry name" value="PROKAR_LIPOPROTEIN"/>
    <property type="match status" value="1"/>
</dbReference>
<dbReference type="PROSITE" id="PS51318">
    <property type="entry name" value="TAT"/>
    <property type="match status" value="1"/>
</dbReference>
<dbReference type="RefSeq" id="WP_179910881.1">
    <property type="nucleotide sequence ID" value="NZ_CP058910.1"/>
</dbReference>
<dbReference type="GeneID" id="56077478"/>
<dbReference type="KEGG" id="hrr:HZS55_06405"/>
<evidence type="ECO:0000313" key="1">
    <source>
        <dbReference type="EMBL" id="QLH76947.1"/>
    </source>
</evidence>
<protein>
    <submittedName>
        <fullName evidence="1">Uncharacterized protein</fullName>
    </submittedName>
</protein>
<name>A0A7D5SPQ9_9EURY</name>
<dbReference type="AlphaFoldDB" id="A0A7D5SPQ9"/>
<organism evidence="1 2">
    <name type="scientific">Halosimplex rubrum</name>
    <dbReference type="NCBI Taxonomy" id="869889"/>
    <lineage>
        <taxon>Archaea</taxon>
        <taxon>Methanobacteriati</taxon>
        <taxon>Methanobacteriota</taxon>
        <taxon>Stenosarchaea group</taxon>
        <taxon>Halobacteria</taxon>
        <taxon>Halobacteriales</taxon>
        <taxon>Haloarculaceae</taxon>
        <taxon>Halosimplex</taxon>
    </lineage>
</organism>
<gene>
    <name evidence="1" type="ORF">HZS55_06405</name>
</gene>
<keyword evidence="2" id="KW-1185">Reference proteome</keyword>
<accession>A0A7D5SPQ9</accession>
<dbReference type="InterPro" id="IPR006311">
    <property type="entry name" value="TAT_signal"/>
</dbReference>
<dbReference type="OrthoDB" id="190728at2157"/>
<dbReference type="Proteomes" id="UP000509667">
    <property type="component" value="Chromosome"/>
</dbReference>